<sequence length="638" mass="69674">MKKLLSFLAAGALALGLIGCSGDLHDYEANEECIGLYLAGDVQKDKDNRGKLTFVDANTQTYKFTYDSTKHNYWGGAKGTINFKLVTDATTWTQDFGWKKDTPVFLSLNDDFLTLQARDAANSNPGNIKVENLINGKEYVITVNYDAPNKVAKVKIEGPSIDFPTLKLVDSDGNEYPLTREGTTYSYVWTPAEAGSKSFYVTNGYMFYGADGKVDTEKPDTEDYVTVSYEANKEYIVKVETAYDKGADVTIYAGIRDTGFFANSDIIGAFEDWKGSKMKFVDANTYTFDFTNADTKTEFDIREKAGDWSVGRWFKGIPEDTADRKKTDMADDIVAAKYGETPTPVVLTYYKGDAGNDGKNAVITGLPYEANHKFRLTIKVIDAATKKVSVTCESLEDLDDSAYAPPAYNKVYLAGNAPLTWDLGKTNAIEAKIVAETETCTDYYYTFTAETETLDFKVALANGWGDAYSNNTEDALPNKTAVDAAPVEFSNANAKNAQITGLTIGKKYTIVISTASGKPAVSVVPGEDVIFAIGNDDFGAWDWKKCITLTPAGAGEWKYEFKATNANAQFKFQTTCGGWNDAATWNAKCALTVGGDYINMEAGAGGDNTSATLTVGTDYVLSVKKSGDKYQVKIAEKQ</sequence>
<evidence type="ECO:0000313" key="1">
    <source>
        <dbReference type="EMBL" id="SJZ76522.1"/>
    </source>
</evidence>
<dbReference type="PROSITE" id="PS51257">
    <property type="entry name" value="PROKAR_LIPOPROTEIN"/>
    <property type="match status" value="1"/>
</dbReference>
<dbReference type="AlphaFoldDB" id="A0A1T4NB82"/>
<dbReference type="EMBL" id="FUWG01000024">
    <property type="protein sequence ID" value="SJZ76522.1"/>
    <property type="molecule type" value="Genomic_DNA"/>
</dbReference>
<accession>A0A1T4NB82</accession>
<reference evidence="1 2" key="1">
    <citation type="submission" date="2017-02" db="EMBL/GenBank/DDBJ databases">
        <authorList>
            <person name="Peterson S.W."/>
        </authorList>
    </citation>
    <scope>NUCLEOTIDE SEQUENCE [LARGE SCALE GENOMIC DNA]</scope>
    <source>
        <strain evidence="1 2">ATCC BAA-908</strain>
    </source>
</reference>
<proteinExistence type="predicted"/>
<gene>
    <name evidence="1" type="ORF">SAMN02745149_02228</name>
</gene>
<dbReference type="OrthoDB" id="975117at2"/>
<dbReference type="GeneID" id="78317494"/>
<keyword evidence="2" id="KW-1185">Reference proteome</keyword>
<dbReference type="STRING" id="261392.SAMN02745149_02228"/>
<evidence type="ECO:0000313" key="2">
    <source>
        <dbReference type="Proteomes" id="UP000190423"/>
    </source>
</evidence>
<organism evidence="1 2">
    <name type="scientific">Treponema porcinum</name>
    <dbReference type="NCBI Taxonomy" id="261392"/>
    <lineage>
        <taxon>Bacteria</taxon>
        <taxon>Pseudomonadati</taxon>
        <taxon>Spirochaetota</taxon>
        <taxon>Spirochaetia</taxon>
        <taxon>Spirochaetales</taxon>
        <taxon>Treponemataceae</taxon>
        <taxon>Treponema</taxon>
    </lineage>
</organism>
<dbReference type="RefSeq" id="WP_078934106.1">
    <property type="nucleotide sequence ID" value="NZ_FUWG01000024.1"/>
</dbReference>
<dbReference type="Proteomes" id="UP000190423">
    <property type="component" value="Unassembled WGS sequence"/>
</dbReference>
<protein>
    <submittedName>
        <fullName evidence="1">Uncharacterized protein</fullName>
    </submittedName>
</protein>
<name>A0A1T4NB82_TREPO</name>